<keyword evidence="1" id="KW-1133">Transmembrane helix</keyword>
<name>A0ABN8MGI4_9CNID</name>
<feature type="transmembrane region" description="Helical" evidence="1">
    <location>
        <begin position="99"/>
        <end position="119"/>
    </location>
</feature>
<keyword evidence="1" id="KW-0472">Membrane</keyword>
<evidence type="ECO:0000313" key="3">
    <source>
        <dbReference type="Proteomes" id="UP001159427"/>
    </source>
</evidence>
<gene>
    <name evidence="2" type="ORF">PEVE_00032508</name>
</gene>
<feature type="transmembrane region" description="Helical" evidence="1">
    <location>
        <begin position="194"/>
        <end position="219"/>
    </location>
</feature>
<evidence type="ECO:0000256" key="1">
    <source>
        <dbReference type="SAM" id="Phobius"/>
    </source>
</evidence>
<evidence type="ECO:0000313" key="2">
    <source>
        <dbReference type="EMBL" id="CAH3027839.1"/>
    </source>
</evidence>
<sequence length="534" mass="60453">MEEKSRFSALVRYFRSLKKMACSGSRASAHITQTTQTVVLNREIVNKITRPIHLLTAFIGHRSKHHPILGTFGLVLWILNLVCHFSLDFYEAAHIFGWAWATAIGLFFVSFSSGTYMLISDTLPWLEDGLEILNVDGNFSETLAKAHAIASKLPWLLPVFSVLAACGQYVCYFIDDAVQLDLGKPWLSVLLNIIRVFSLLHVLYGYILFLVIVLFVMYVTGASMKEFRDGVESEFREPHVRLTFREAVQLFEHRSQFIRRSSDACLFILCNLVLTTVLSFVINGYNFLFFNRRAIYLWFAMVPMLWSAAPLILAAWATENYQAYVASVVRSWGEHPESDESESEGEDMDEYQEAMKKLKVNRSRSVLIASTNLLKTLTRKRLILRQDRRMSVAAMRRESQLSEARGSLVDDASSNGTNRNLLGIQNPLRLVDMETGSEDTFADSPMPSTCILNPSFTPNPMNPPSSGDKKKKSKFNFKSYVMYLQGLIKEVGFSVGGMILSWEKVSSVGILWVSVLAIFIQEIVFGNRKSTLLT</sequence>
<feature type="transmembrane region" description="Helical" evidence="1">
    <location>
        <begin position="508"/>
        <end position="525"/>
    </location>
</feature>
<accession>A0ABN8MGI4</accession>
<protein>
    <submittedName>
        <fullName evidence="2">Uncharacterized protein</fullName>
    </submittedName>
</protein>
<proteinExistence type="predicted"/>
<reference evidence="2 3" key="1">
    <citation type="submission" date="2022-05" db="EMBL/GenBank/DDBJ databases">
        <authorList>
            <consortium name="Genoscope - CEA"/>
            <person name="William W."/>
        </authorList>
    </citation>
    <scope>NUCLEOTIDE SEQUENCE [LARGE SCALE GENOMIC DNA]</scope>
</reference>
<dbReference type="EMBL" id="CALNXI010000474">
    <property type="protein sequence ID" value="CAH3027839.1"/>
    <property type="molecule type" value="Genomic_DNA"/>
</dbReference>
<feature type="transmembrane region" description="Helical" evidence="1">
    <location>
        <begin position="68"/>
        <end position="87"/>
    </location>
</feature>
<feature type="transmembrane region" description="Helical" evidence="1">
    <location>
        <begin position="295"/>
        <end position="317"/>
    </location>
</feature>
<keyword evidence="3" id="KW-1185">Reference proteome</keyword>
<keyword evidence="1" id="KW-0812">Transmembrane</keyword>
<feature type="transmembrane region" description="Helical" evidence="1">
    <location>
        <begin position="480"/>
        <end position="502"/>
    </location>
</feature>
<comment type="caution">
    <text evidence="2">The sequence shown here is derived from an EMBL/GenBank/DDBJ whole genome shotgun (WGS) entry which is preliminary data.</text>
</comment>
<organism evidence="2 3">
    <name type="scientific">Porites evermanni</name>
    <dbReference type="NCBI Taxonomy" id="104178"/>
    <lineage>
        <taxon>Eukaryota</taxon>
        <taxon>Metazoa</taxon>
        <taxon>Cnidaria</taxon>
        <taxon>Anthozoa</taxon>
        <taxon>Hexacorallia</taxon>
        <taxon>Scleractinia</taxon>
        <taxon>Fungiina</taxon>
        <taxon>Poritidae</taxon>
        <taxon>Porites</taxon>
    </lineage>
</organism>
<dbReference type="Proteomes" id="UP001159427">
    <property type="component" value="Unassembled WGS sequence"/>
</dbReference>
<feature type="transmembrane region" description="Helical" evidence="1">
    <location>
        <begin position="264"/>
        <end position="289"/>
    </location>
</feature>